<sequence length="549" mass="59248">MELSVKVSGCHGRRHGGIADEDAPMCMFMIIFIRGCLVPLTAKLGPPPNAERMAELDRQMKYIGLLDAAPQPPPADFKMPATSELFFHAPKPKIAALKTAAFPSDDTESWCPPTTSAGHSPASHRPDACASNLEVNDALYRVAVEWVAGGPNKRSIGLNFNGFPGPDMGGTGWQGLTAHKAQDFGFGTPKAVRWPKPESDGHKSLACAGISVFTADLIAAYTDAEIILNFSRDVFSREPNMEISTLHLLEGMNFNVLAKALLFELLLHHVSAALDGAAASNIRSIYLFKDVMKSDTASLMTSGFNTLIIFGVGILNNGDIMYYSNTPGSVDVLAASNGSYVGGAELADKVRSFKKGDGTGINRVEICMNAQHVRELMRSPGPGTTTALYRNFAALKTAWDLDAVNNDDESIYDVGSTVTFAKMLGQIGYKYSIVPYTNSRFWASVKTQINSGLAEPLLDRAYLQCYDGGAGNDPGSWQSTLGMKVVPLVWVTNDSKPSQGTTVPQARSKFTGWNSRSTLAGGGYWNDYDIEKMGLSYRAYGDVLTSIFP</sequence>
<dbReference type="InterPro" id="IPR023213">
    <property type="entry name" value="CAT-like_dom_sf"/>
</dbReference>
<evidence type="ECO:0000256" key="1">
    <source>
        <dbReference type="SAM" id="MobiDB-lite"/>
    </source>
</evidence>
<dbReference type="Proteomes" id="UP000294003">
    <property type="component" value="Unassembled WGS sequence"/>
</dbReference>
<accession>A0ABY0GY57</accession>
<name>A0ABY0GY57_9PEZI</name>
<dbReference type="EMBL" id="QJNS01000325">
    <property type="protein sequence ID" value="RYO79542.1"/>
    <property type="molecule type" value="Genomic_DNA"/>
</dbReference>
<keyword evidence="3" id="KW-1185">Reference proteome</keyword>
<protein>
    <submittedName>
        <fullName evidence="2">Uncharacterized protein</fullName>
    </submittedName>
</protein>
<evidence type="ECO:0000313" key="3">
    <source>
        <dbReference type="Proteomes" id="UP000294003"/>
    </source>
</evidence>
<gene>
    <name evidence="2" type="ORF">DL762_008134</name>
</gene>
<organism evidence="2 3">
    <name type="scientific">Monosporascus cannonballus</name>
    <dbReference type="NCBI Taxonomy" id="155416"/>
    <lineage>
        <taxon>Eukaryota</taxon>
        <taxon>Fungi</taxon>
        <taxon>Dikarya</taxon>
        <taxon>Ascomycota</taxon>
        <taxon>Pezizomycotina</taxon>
        <taxon>Sordariomycetes</taxon>
        <taxon>Xylariomycetidae</taxon>
        <taxon>Xylariales</taxon>
        <taxon>Xylariales incertae sedis</taxon>
        <taxon>Monosporascus</taxon>
    </lineage>
</organism>
<evidence type="ECO:0000313" key="2">
    <source>
        <dbReference type="EMBL" id="RYO79542.1"/>
    </source>
</evidence>
<dbReference type="Gene3D" id="3.30.559.10">
    <property type="entry name" value="Chloramphenicol acetyltransferase-like domain"/>
    <property type="match status" value="1"/>
</dbReference>
<reference evidence="2 3" key="1">
    <citation type="submission" date="2018-06" db="EMBL/GenBank/DDBJ databases">
        <title>Complete Genomes of Monosporascus.</title>
        <authorList>
            <person name="Robinson A.J."/>
            <person name="Natvig D.O."/>
        </authorList>
    </citation>
    <scope>NUCLEOTIDE SEQUENCE [LARGE SCALE GENOMIC DNA]</scope>
    <source>
        <strain evidence="2 3">CBS 609.92</strain>
    </source>
</reference>
<comment type="caution">
    <text evidence="2">The sequence shown here is derived from an EMBL/GenBank/DDBJ whole genome shotgun (WGS) entry which is preliminary data.</text>
</comment>
<proteinExistence type="predicted"/>
<feature type="region of interest" description="Disordered" evidence="1">
    <location>
        <begin position="107"/>
        <end position="126"/>
    </location>
</feature>